<feature type="active site" description="Charge relay system" evidence="5">
    <location>
        <position position="256"/>
    </location>
</feature>
<dbReference type="PRINTS" id="PR00723">
    <property type="entry name" value="SUBTILISIN"/>
</dbReference>
<dbReference type="Pfam" id="PF00082">
    <property type="entry name" value="Peptidase_S8"/>
    <property type="match status" value="2"/>
</dbReference>
<dbReference type="PROSITE" id="PS00138">
    <property type="entry name" value="SUBTILASE_SER"/>
    <property type="match status" value="1"/>
</dbReference>
<dbReference type="SUPFAM" id="SSF52743">
    <property type="entry name" value="Subtilisin-like"/>
    <property type="match status" value="1"/>
</dbReference>
<gene>
    <name evidence="7" type="ORF">J7I42_17345</name>
</gene>
<dbReference type="InterPro" id="IPR026444">
    <property type="entry name" value="Secre_tail"/>
</dbReference>
<keyword evidence="3 5" id="KW-0378">Hydrolase</keyword>
<feature type="domain" description="Peptidase S8/S53" evidence="6">
    <location>
        <begin position="501"/>
        <end position="655"/>
    </location>
</feature>
<dbReference type="InterPro" id="IPR000209">
    <property type="entry name" value="Peptidase_S8/S53_dom"/>
</dbReference>
<dbReference type="Proteomes" id="UP000677244">
    <property type="component" value="Unassembled WGS sequence"/>
</dbReference>
<feature type="domain" description="Peptidase S8/S53" evidence="6">
    <location>
        <begin position="175"/>
        <end position="414"/>
    </location>
</feature>
<dbReference type="NCBIfam" id="TIGR04183">
    <property type="entry name" value="Por_Secre_tail"/>
    <property type="match status" value="1"/>
</dbReference>
<evidence type="ECO:0000313" key="7">
    <source>
        <dbReference type="EMBL" id="MBO9202053.1"/>
    </source>
</evidence>
<keyword evidence="4 5" id="KW-0720">Serine protease</keyword>
<evidence type="ECO:0000256" key="5">
    <source>
        <dbReference type="PROSITE-ProRule" id="PRU01240"/>
    </source>
</evidence>
<dbReference type="InterPro" id="IPR023828">
    <property type="entry name" value="Peptidase_S8_Ser-AS"/>
</dbReference>
<evidence type="ECO:0000256" key="2">
    <source>
        <dbReference type="ARBA" id="ARBA00022670"/>
    </source>
</evidence>
<dbReference type="Gene3D" id="3.40.50.200">
    <property type="entry name" value="Peptidase S8/S53 domain"/>
    <property type="match status" value="1"/>
</dbReference>
<dbReference type="InterPro" id="IPR015500">
    <property type="entry name" value="Peptidase_S8_subtilisin-rel"/>
</dbReference>
<keyword evidence="8" id="KW-1185">Reference proteome</keyword>
<accession>A0ABS3YW10</accession>
<protein>
    <submittedName>
        <fullName evidence="7">S8 family peptidase</fullName>
    </submittedName>
</protein>
<evidence type="ECO:0000259" key="6">
    <source>
        <dbReference type="Pfam" id="PF00082"/>
    </source>
</evidence>
<dbReference type="InterPro" id="IPR036852">
    <property type="entry name" value="Peptidase_S8/S53_dom_sf"/>
</dbReference>
<dbReference type="PROSITE" id="PS00137">
    <property type="entry name" value="SUBTILASE_HIS"/>
    <property type="match status" value="1"/>
</dbReference>
<comment type="similarity">
    <text evidence="1 5">Belongs to the peptidase S8 family.</text>
</comment>
<keyword evidence="2 5" id="KW-0645">Protease</keyword>
<dbReference type="RefSeq" id="WP_209140105.1">
    <property type="nucleotide sequence ID" value="NZ_JAGHKO010000004.1"/>
</dbReference>
<evidence type="ECO:0000313" key="8">
    <source>
        <dbReference type="Proteomes" id="UP000677244"/>
    </source>
</evidence>
<evidence type="ECO:0000256" key="3">
    <source>
        <dbReference type="ARBA" id="ARBA00022801"/>
    </source>
</evidence>
<dbReference type="InterPro" id="IPR050131">
    <property type="entry name" value="Peptidase_S8_subtilisin-like"/>
</dbReference>
<dbReference type="PANTHER" id="PTHR43806:SF11">
    <property type="entry name" value="CEREVISIN-RELATED"/>
    <property type="match status" value="1"/>
</dbReference>
<dbReference type="InterPro" id="IPR022398">
    <property type="entry name" value="Peptidase_S8_His-AS"/>
</dbReference>
<comment type="caution">
    <text evidence="7">The sequence shown here is derived from an EMBL/GenBank/DDBJ whole genome shotgun (WGS) entry which is preliminary data.</text>
</comment>
<feature type="active site" description="Charge relay system" evidence="5">
    <location>
        <position position="184"/>
    </location>
</feature>
<organism evidence="7 8">
    <name type="scientific">Niastella soli</name>
    <dbReference type="NCBI Taxonomy" id="2821487"/>
    <lineage>
        <taxon>Bacteria</taxon>
        <taxon>Pseudomonadati</taxon>
        <taxon>Bacteroidota</taxon>
        <taxon>Chitinophagia</taxon>
        <taxon>Chitinophagales</taxon>
        <taxon>Chitinophagaceae</taxon>
        <taxon>Niastella</taxon>
    </lineage>
</organism>
<proteinExistence type="inferred from homology"/>
<dbReference type="EMBL" id="JAGHKO010000004">
    <property type="protein sequence ID" value="MBO9202053.1"/>
    <property type="molecule type" value="Genomic_DNA"/>
</dbReference>
<reference evidence="7 8" key="1">
    <citation type="submission" date="2021-03" db="EMBL/GenBank/DDBJ databases">
        <title>Assistant Professor.</title>
        <authorList>
            <person name="Huq M.A."/>
        </authorList>
    </citation>
    <scope>NUCLEOTIDE SEQUENCE [LARGE SCALE GENOMIC DNA]</scope>
    <source>
        <strain evidence="7 8">MAH-29</strain>
    </source>
</reference>
<name>A0ABS3YW10_9BACT</name>
<evidence type="ECO:0000256" key="4">
    <source>
        <dbReference type="ARBA" id="ARBA00022825"/>
    </source>
</evidence>
<dbReference type="Gene3D" id="2.60.120.1290">
    <property type="match status" value="1"/>
</dbReference>
<evidence type="ECO:0000256" key="1">
    <source>
        <dbReference type="ARBA" id="ARBA00011073"/>
    </source>
</evidence>
<dbReference type="PROSITE" id="PS51892">
    <property type="entry name" value="SUBTILASE"/>
    <property type="match status" value="1"/>
</dbReference>
<sequence length="1180" mass="127163">MRKSTPKGYPLVVYAPVATFFQNKSILLTFLSVLLYVSGYTQNRSPEDKIDPAFKFVLTQLNARQEAGTYSPAFKTTPTQVQVAPGQPGGERYDCIVYTTDANSLRNSGVLVNAVYPHFVTAWVTPEQITQLSNLPGVNYIAAPVMDELHNDIAVASSGASLLHQGKLNNTVYKGKGVIVAIFDSGIDWLHRDFRDPNDTTKSRILRIWDQTITPVAGEVSPVGMGYGVEYTREQINDELDGTPTNFVRERDINGHGTHVAGTATGNGAALPLTRKYTGMAPEADIVVIKGGDGSFSNTNVINGIAYLKNLATALGRPVVLNMSIGGQFGPHDGSREYELVIDDFTASGPGRAVVISAGNDNGSNIHNQLDIAGAGTGTISFNVPAVTASDMFQYRVYINDSSNISATFSAPGVGGSVTANANQNIIGQLLGNGFNVFLSNQIDVGNGDRYIDIYVQRNGTNLINPVGTWTLSLTNNTTNTLSLHGWMYYRNTSFSALSLVGGNSDYLVGSPGNATSAITTAAYVGRPSWFTYAANGAFYGTTARMDAIATFSSHGPRRDGVLKPEIAAIGQHVISAFSRSSTAAATDIIYPGLYRKNQGTSMSAPVVTGAVALLLQANPTASVSQLRNLLFSNTTKDSLTETAGPTPNTTWGYGRLDIYRAVGAGFNCSPVNRKTYQYDASNLVPEDLGVTFTTQRIATRFTPDITGSLGGAYYHTSITKTALVMEVRADSAGTPGALLGKLLLPDTTVSAFSWNYVDLSDLNIAVTNGADYYVVVYRDSGSAANWSLRRENTRIDNRSLTSGDGIIWVNPGFDYKIRSVVYSQPLMTANLVTRDTKNTRDISTSNLFVDNNCRLIAQVSPAGASAISGTVTANVWIESKVPHDCGIPFVARHYQLLPAVNAASATGKVTLFFTQAEFTAFNTDFLSFLNLPANPGDAAGKANVRIAYYEGSTSNGTGLPCSYSDDGLLIDPADSDIVWNATAKRWEITFDASGFGGFTVQTNLKGTPLMVENFNGQPQGRANVLSWIFRCLRKWAIFDVEQSDNGINFSSIGKPKGWDACTFNFDFKHDLPGNGKNYYRIKVTDRDSTYYSNTILLETGKLQTALYPNVIKKGEHIQVVCSENDGVLRVNDAMGRLVFSRILATGNQSITLPGSLSGMYYYSIQNNKGQLTSGKLIIQ</sequence>
<feature type="active site" description="Charge relay system" evidence="5">
    <location>
        <position position="602"/>
    </location>
</feature>
<dbReference type="PANTHER" id="PTHR43806">
    <property type="entry name" value="PEPTIDASE S8"/>
    <property type="match status" value="1"/>
</dbReference>